<evidence type="ECO:0000313" key="2">
    <source>
        <dbReference type="EMBL" id="KAF2539405.1"/>
    </source>
</evidence>
<accession>A0A8S9FZV3</accession>
<sequence>MGTDGTAETTHTQQIPPIGTSNQERSSVHDRSSLPDRTSVPERTSIPDRTGARIWNLPGERQVTDDLIRPQSFRPISPTPLAQTREEVTELQGMVSSLIQEARNQKATYRAIANRLEQAERELAEHRANARERNQPPPDSLGETLNPQITGAFVTPEIPSARSRRYAGENSQRPPQQSML</sequence>
<protein>
    <submittedName>
        <fullName evidence="2">Uncharacterized protein</fullName>
    </submittedName>
</protein>
<proteinExistence type="predicted"/>
<comment type="caution">
    <text evidence="2">The sequence shown here is derived from an EMBL/GenBank/DDBJ whole genome shotgun (WGS) entry which is preliminary data.</text>
</comment>
<feature type="compositionally biased region" description="Polar residues" evidence="1">
    <location>
        <begin position="1"/>
        <end position="25"/>
    </location>
</feature>
<evidence type="ECO:0000256" key="1">
    <source>
        <dbReference type="SAM" id="MobiDB-lite"/>
    </source>
</evidence>
<evidence type="ECO:0000313" key="3">
    <source>
        <dbReference type="Proteomes" id="UP000712281"/>
    </source>
</evidence>
<name>A0A8S9FZV3_BRACR</name>
<reference evidence="2" key="1">
    <citation type="submission" date="2019-12" db="EMBL/GenBank/DDBJ databases">
        <title>Genome sequencing and annotation of Brassica cretica.</title>
        <authorList>
            <person name="Studholme D.J."/>
            <person name="Sarris P.F."/>
        </authorList>
    </citation>
    <scope>NUCLEOTIDE SEQUENCE</scope>
    <source>
        <strain evidence="2">PFS-001/15</strain>
        <tissue evidence="2">Leaf</tissue>
    </source>
</reference>
<feature type="region of interest" description="Disordered" evidence="1">
    <location>
        <begin position="1"/>
        <end position="52"/>
    </location>
</feature>
<dbReference type="AlphaFoldDB" id="A0A8S9FZV3"/>
<gene>
    <name evidence="2" type="ORF">F2Q68_00021167</name>
</gene>
<dbReference type="Proteomes" id="UP000712281">
    <property type="component" value="Unassembled WGS sequence"/>
</dbReference>
<feature type="region of interest" description="Disordered" evidence="1">
    <location>
        <begin position="121"/>
        <end position="180"/>
    </location>
</feature>
<dbReference type="EMBL" id="QGKW02002228">
    <property type="protein sequence ID" value="KAF2539405.1"/>
    <property type="molecule type" value="Genomic_DNA"/>
</dbReference>
<feature type="compositionally biased region" description="Basic and acidic residues" evidence="1">
    <location>
        <begin position="121"/>
        <end position="134"/>
    </location>
</feature>
<organism evidence="2 3">
    <name type="scientific">Brassica cretica</name>
    <name type="common">Mustard</name>
    <dbReference type="NCBI Taxonomy" id="69181"/>
    <lineage>
        <taxon>Eukaryota</taxon>
        <taxon>Viridiplantae</taxon>
        <taxon>Streptophyta</taxon>
        <taxon>Embryophyta</taxon>
        <taxon>Tracheophyta</taxon>
        <taxon>Spermatophyta</taxon>
        <taxon>Magnoliopsida</taxon>
        <taxon>eudicotyledons</taxon>
        <taxon>Gunneridae</taxon>
        <taxon>Pentapetalae</taxon>
        <taxon>rosids</taxon>
        <taxon>malvids</taxon>
        <taxon>Brassicales</taxon>
        <taxon>Brassicaceae</taxon>
        <taxon>Brassiceae</taxon>
        <taxon>Brassica</taxon>
    </lineage>
</organism>
<feature type="compositionally biased region" description="Polar residues" evidence="1">
    <location>
        <begin position="169"/>
        <end position="180"/>
    </location>
</feature>